<evidence type="ECO:0000259" key="1">
    <source>
        <dbReference type="PROSITE" id="PS50853"/>
    </source>
</evidence>
<dbReference type="InterPro" id="IPR013783">
    <property type="entry name" value="Ig-like_fold"/>
</dbReference>
<dbReference type="CDD" id="cd00063">
    <property type="entry name" value="FN3"/>
    <property type="match status" value="1"/>
</dbReference>
<dbReference type="AlphaFoldDB" id="A0A6C0BGH5"/>
<dbReference type="PANTHER" id="PTHR34599">
    <property type="entry name" value="PEROXIDASE-RELATED"/>
    <property type="match status" value="1"/>
</dbReference>
<dbReference type="InterPro" id="IPR036116">
    <property type="entry name" value="FN3_sf"/>
</dbReference>
<sequence length="663" mass="73426">MSRIFDSSQLTIRKQERAIAGSFLTQVQTSPGATSTYMRGSQPMLGIQDSSIMSYVKTGGMTEYTRYPTCVGISPGCPCPALNSSVSVPPYVPAIPGQVTGITFTVGSVIVSWNAPIKGDGPFTYRVTPYLNGVALAAVTTSERTYRFTTLEEWKPYTFTVCAVNIAGEGPDQMTPYFIAPPTDLSLIMSGATTPLNPLSSLQYIMNAGLDYVFQYIASVNLGPTRGSRFMYIWITSVIGAWNWVASDSRITGTHDAWNWDAKTSHALTDNDRVIWLTCVMDYLNPLIVPGTYRSIYNCPADIVTRVRAQGEWDTWVAAWQTWYNYRSVDGSAAASTELPTDSANWNQTLVVDGVTVNNIAAYPQPQQWTRLTVQGRKQGYLTYNWDNVLSTCLTESDEVDIQDSVAPATGVARDVEIDEVKTIAANLSDLQKTVAEFWAGGPGTVAPPQMGIWLWKEYMRSKTDITPATLMFSLQDLGIHMFEGGRVTWRLKKMHMESRPIQEIRRRYTGQAIQSWNGMIDGAQWIPYQTANFVTPPFADFPSGHSHFSKAFALTMNKWFGNNIVKNAVFYDLETLFCPMLKTNQTAYYGDFLVNPGTSTVEPGISPNTPLTLSFNTWDEMADSAGMSRLYGGIHAIAAHSNSQTVAMEVDGYINSTWNIRA</sequence>
<dbReference type="PROSITE" id="PS50853">
    <property type="entry name" value="FN3"/>
    <property type="match status" value="1"/>
</dbReference>
<dbReference type="InterPro" id="IPR052559">
    <property type="entry name" value="V-haloperoxidase"/>
</dbReference>
<dbReference type="InterPro" id="IPR003961">
    <property type="entry name" value="FN3_dom"/>
</dbReference>
<dbReference type="GO" id="GO:0004601">
    <property type="term" value="F:peroxidase activity"/>
    <property type="evidence" value="ECO:0007669"/>
    <property type="project" value="InterPro"/>
</dbReference>
<protein>
    <recommendedName>
        <fullName evidence="1">Fibronectin type-III domain-containing protein</fullName>
    </recommendedName>
</protein>
<reference evidence="2" key="1">
    <citation type="journal article" date="2020" name="Nature">
        <title>Giant virus diversity and host interactions through global metagenomics.</title>
        <authorList>
            <person name="Schulz F."/>
            <person name="Roux S."/>
            <person name="Paez-Espino D."/>
            <person name="Jungbluth S."/>
            <person name="Walsh D.A."/>
            <person name="Denef V.J."/>
            <person name="McMahon K.D."/>
            <person name="Konstantinidis K.T."/>
            <person name="Eloe-Fadrosh E.A."/>
            <person name="Kyrpides N.C."/>
            <person name="Woyke T."/>
        </authorList>
    </citation>
    <scope>NUCLEOTIDE SEQUENCE</scope>
    <source>
        <strain evidence="2">GVMAG-M-3300013004-44</strain>
    </source>
</reference>
<feature type="domain" description="Fibronectin type-III" evidence="1">
    <location>
        <begin position="92"/>
        <end position="183"/>
    </location>
</feature>
<accession>A0A6C0BGH5</accession>
<dbReference type="SMART" id="SM00060">
    <property type="entry name" value="FN3"/>
    <property type="match status" value="1"/>
</dbReference>
<evidence type="ECO:0000313" key="2">
    <source>
        <dbReference type="EMBL" id="QHS91102.1"/>
    </source>
</evidence>
<dbReference type="SUPFAM" id="SSF49265">
    <property type="entry name" value="Fibronectin type III"/>
    <property type="match status" value="1"/>
</dbReference>
<dbReference type="EMBL" id="MN739155">
    <property type="protein sequence ID" value="QHS91102.1"/>
    <property type="molecule type" value="Genomic_DNA"/>
</dbReference>
<dbReference type="Gene3D" id="2.60.40.10">
    <property type="entry name" value="Immunoglobulins"/>
    <property type="match status" value="1"/>
</dbReference>
<dbReference type="Pfam" id="PF00041">
    <property type="entry name" value="fn3"/>
    <property type="match status" value="1"/>
</dbReference>
<proteinExistence type="predicted"/>
<organism evidence="2">
    <name type="scientific">viral metagenome</name>
    <dbReference type="NCBI Taxonomy" id="1070528"/>
    <lineage>
        <taxon>unclassified sequences</taxon>
        <taxon>metagenomes</taxon>
        <taxon>organismal metagenomes</taxon>
    </lineage>
</organism>
<name>A0A6C0BGH5_9ZZZZ</name>
<dbReference type="InterPro" id="IPR016119">
    <property type="entry name" value="Br/Cl_peroxidase_C"/>
</dbReference>
<dbReference type="SUPFAM" id="SSF48317">
    <property type="entry name" value="Acid phosphatase/Vanadium-dependent haloperoxidase"/>
    <property type="match status" value="1"/>
</dbReference>
<dbReference type="PANTHER" id="PTHR34599:SF2">
    <property type="entry name" value="TRAF-TYPE DOMAIN-CONTAINING PROTEIN"/>
    <property type="match status" value="1"/>
</dbReference>
<dbReference type="InterPro" id="IPR036938">
    <property type="entry name" value="PAP2/HPO_sf"/>
</dbReference>
<dbReference type="Gene3D" id="1.10.606.10">
    <property type="entry name" value="Vanadium-containing Chloroperoxidase, domain 2"/>
    <property type="match status" value="1"/>
</dbReference>